<dbReference type="KEGG" id="ery:CP97_14825"/>
<evidence type="ECO:0000313" key="1">
    <source>
        <dbReference type="EMBL" id="ANC50511.1"/>
    </source>
</evidence>
<evidence type="ECO:0000313" key="2">
    <source>
        <dbReference type="Proteomes" id="UP000059113"/>
    </source>
</evidence>
<reference evidence="2" key="2">
    <citation type="submission" date="2015-04" db="EMBL/GenBank/DDBJ databases">
        <title>The complete genome sequence of Erythrobacter sp. s21-N3.</title>
        <authorList>
            <person name="Zhuang L."/>
            <person name="Liu Y."/>
            <person name="Shao Z."/>
        </authorList>
    </citation>
    <scope>NUCLEOTIDE SEQUENCE [LARGE SCALE GENOMIC DNA]</scope>
    <source>
        <strain evidence="2">s21-N3</strain>
    </source>
</reference>
<reference evidence="1 2" key="1">
    <citation type="journal article" date="2015" name="Int. J. Syst. Evol. Microbiol.">
        <title>Erythrobacter atlanticus sp. nov., a bacterium from ocean sediment able to degrade polycyclic aromatic hydrocarbons.</title>
        <authorList>
            <person name="Zhuang L."/>
            <person name="Liu Y."/>
            <person name="Wang L."/>
            <person name="Wang W."/>
            <person name="Shao Z."/>
        </authorList>
    </citation>
    <scope>NUCLEOTIDE SEQUENCE [LARGE SCALE GENOMIC DNA]</scope>
    <source>
        <strain evidence="2">s21-N3</strain>
    </source>
</reference>
<organism evidence="1 2">
    <name type="scientific">Aurantiacibacter atlanticus</name>
    <dbReference type="NCBI Taxonomy" id="1648404"/>
    <lineage>
        <taxon>Bacteria</taxon>
        <taxon>Pseudomonadati</taxon>
        <taxon>Pseudomonadota</taxon>
        <taxon>Alphaproteobacteria</taxon>
        <taxon>Sphingomonadales</taxon>
        <taxon>Erythrobacteraceae</taxon>
        <taxon>Aurantiacibacter</taxon>
    </lineage>
</organism>
<sequence length="57" mass="6562">MGFDSPAYGNIVTSLGYPQINDKKDFPRMLAVYLCELMPVPFERVPAQASRRRCVRR</sequence>
<dbReference type="RefSeq" id="WP_161485468.1">
    <property type="nucleotide sequence ID" value="NZ_CP011310.1"/>
</dbReference>
<dbReference type="Proteomes" id="UP000059113">
    <property type="component" value="Chromosome"/>
</dbReference>
<dbReference type="EMBL" id="CP011310">
    <property type="protein sequence ID" value="ANC50511.1"/>
    <property type="molecule type" value="Genomic_DNA"/>
</dbReference>
<name>A0A161I4A7_9SPHN</name>
<keyword evidence="2" id="KW-1185">Reference proteome</keyword>
<proteinExistence type="predicted"/>
<accession>A0A161I4A7</accession>
<dbReference type="AlphaFoldDB" id="A0A161I4A7"/>
<gene>
    <name evidence="1" type="ORF">CP97_14825</name>
</gene>
<protein>
    <submittedName>
        <fullName evidence="1">Uncharacterized protein</fullName>
    </submittedName>
</protein>